<feature type="domain" description="Succinylglutamate desuccinylase/Aspartoacylase catalytic" evidence="6">
    <location>
        <begin position="26"/>
        <end position="124"/>
    </location>
</feature>
<dbReference type="InterPro" id="IPR053138">
    <property type="entry name" value="N-alpha-Ac-DABA_deacetylase"/>
</dbReference>
<dbReference type="EMBL" id="CP017147">
    <property type="protein sequence ID" value="AOO79165.1"/>
    <property type="molecule type" value="Genomic_DNA"/>
</dbReference>
<comment type="cofactor">
    <cofactor evidence="1">
        <name>Zn(2+)</name>
        <dbReference type="ChEBI" id="CHEBI:29105"/>
    </cofactor>
</comment>
<keyword evidence="4" id="KW-0862">Zinc</keyword>
<proteinExistence type="predicted"/>
<keyword evidence="3" id="KW-0378">Hydrolase</keyword>
<reference evidence="7 8" key="1">
    <citation type="journal article" date="2015" name="Antonie Van Leeuwenhoek">
        <title>Bosea vaviloviae sp. nov., a new species of slow-growing rhizobia isolated from nodules of the relict species Vavilovia formosa (Stev.) Fed.</title>
        <authorList>
            <person name="Safronova V.I."/>
            <person name="Kuznetsova I.G."/>
            <person name="Sazanova A.L."/>
            <person name="Kimeklis A.K."/>
            <person name="Belimov A.A."/>
            <person name="Andronov E.E."/>
            <person name="Pinaev A.G."/>
            <person name="Chizhevskaya E.P."/>
            <person name="Pukhaev A.R."/>
            <person name="Popov K.P."/>
            <person name="Willems A."/>
            <person name="Tikhonovich I.A."/>
        </authorList>
    </citation>
    <scope>NUCLEOTIDE SEQUENCE [LARGE SCALE GENOMIC DNA]</scope>
    <source>
        <strain evidence="7 8">Vaf18</strain>
    </source>
</reference>
<accession>A0A1D7TVM3</accession>
<dbReference type="STRING" id="1526658.BHK69_00420"/>
<dbReference type="InterPro" id="IPR055438">
    <property type="entry name" value="AstE_AspA_cat"/>
</dbReference>
<gene>
    <name evidence="7" type="ORF">BHK69_00420</name>
</gene>
<dbReference type="Gene3D" id="3.40.630.10">
    <property type="entry name" value="Zn peptidases"/>
    <property type="match status" value="1"/>
</dbReference>
<protein>
    <recommendedName>
        <fullName evidence="6">Succinylglutamate desuccinylase/Aspartoacylase catalytic domain-containing protein</fullName>
    </recommendedName>
</protein>
<dbReference type="KEGG" id="bvv:BHK69_00420"/>
<dbReference type="PANTHER" id="PTHR37326:SF1">
    <property type="entry name" value="BLL3975 PROTEIN"/>
    <property type="match status" value="1"/>
</dbReference>
<evidence type="ECO:0000256" key="3">
    <source>
        <dbReference type="ARBA" id="ARBA00022801"/>
    </source>
</evidence>
<dbReference type="GO" id="GO:0016788">
    <property type="term" value="F:hydrolase activity, acting on ester bonds"/>
    <property type="evidence" value="ECO:0007669"/>
    <property type="project" value="InterPro"/>
</dbReference>
<evidence type="ECO:0000256" key="4">
    <source>
        <dbReference type="ARBA" id="ARBA00022833"/>
    </source>
</evidence>
<feature type="compositionally biased region" description="Basic and acidic residues" evidence="5">
    <location>
        <begin position="80"/>
        <end position="99"/>
    </location>
</feature>
<evidence type="ECO:0000313" key="7">
    <source>
        <dbReference type="EMBL" id="AOO79165.1"/>
    </source>
</evidence>
<evidence type="ECO:0000256" key="2">
    <source>
        <dbReference type="ARBA" id="ARBA00022723"/>
    </source>
</evidence>
<evidence type="ECO:0000256" key="1">
    <source>
        <dbReference type="ARBA" id="ARBA00001947"/>
    </source>
</evidence>
<dbReference type="Proteomes" id="UP000094969">
    <property type="component" value="Chromosome"/>
</dbReference>
<name>A0A1D7TVM3_9HYPH</name>
<sequence>MTTKPSPDAAIDLAPLESVRFHGLKAGPKLIVLGAVHGNETCGPDAIARAIADCREGRLTVLRGEVTFVPVANPKAYRQNTREGDRNLNRDLREKPLPADNEDRIGNRLCALLRQHDVLLDIHSFKGEGEPFVFFGPENNTGELEAFRHATEEAAFAACLGPDVLTHGWLPIYARQIAARERLNLPPLSLTEGFGTTEYMRFAGGYGVTLECGRHDDPNSANVGYAAIRNALSHLGLVDAPPLAPLQRTVIDMVDQVLCEAEGDRLEGIWKTGDRIAAGQVIARRANGDPVAAAHDGFTIFPNATAKLGEGICCLGVASARRP</sequence>
<evidence type="ECO:0000259" key="6">
    <source>
        <dbReference type="Pfam" id="PF24827"/>
    </source>
</evidence>
<feature type="region of interest" description="Disordered" evidence="5">
    <location>
        <begin position="78"/>
        <end position="99"/>
    </location>
</feature>
<dbReference type="PANTHER" id="PTHR37326">
    <property type="entry name" value="BLL3975 PROTEIN"/>
    <property type="match status" value="1"/>
</dbReference>
<keyword evidence="2" id="KW-0479">Metal-binding</keyword>
<dbReference type="GO" id="GO:0046872">
    <property type="term" value="F:metal ion binding"/>
    <property type="evidence" value="ECO:0007669"/>
    <property type="project" value="UniProtKB-KW"/>
</dbReference>
<keyword evidence="8" id="KW-1185">Reference proteome</keyword>
<organism evidence="7 8">
    <name type="scientific">Bosea vaviloviae</name>
    <dbReference type="NCBI Taxonomy" id="1526658"/>
    <lineage>
        <taxon>Bacteria</taxon>
        <taxon>Pseudomonadati</taxon>
        <taxon>Pseudomonadota</taxon>
        <taxon>Alphaproteobacteria</taxon>
        <taxon>Hyphomicrobiales</taxon>
        <taxon>Boseaceae</taxon>
        <taxon>Bosea</taxon>
    </lineage>
</organism>
<evidence type="ECO:0000313" key="8">
    <source>
        <dbReference type="Proteomes" id="UP000094969"/>
    </source>
</evidence>
<dbReference type="RefSeq" id="WP_069688390.1">
    <property type="nucleotide sequence ID" value="NZ_CP017147.1"/>
</dbReference>
<dbReference type="Pfam" id="PF24827">
    <property type="entry name" value="AstE_AspA_cat"/>
    <property type="match status" value="1"/>
</dbReference>
<evidence type="ECO:0000256" key="5">
    <source>
        <dbReference type="SAM" id="MobiDB-lite"/>
    </source>
</evidence>
<dbReference type="SUPFAM" id="SSF53187">
    <property type="entry name" value="Zn-dependent exopeptidases"/>
    <property type="match status" value="1"/>
</dbReference>
<dbReference type="AlphaFoldDB" id="A0A1D7TVM3"/>
<dbReference type="OrthoDB" id="9804204at2"/>